<name>K2N180_TRYCR</name>
<keyword evidence="8" id="KW-1133">Transmembrane helix</keyword>
<comment type="caution">
    <text evidence="9">The sequence shown here is derived from an EMBL/GenBank/DDBJ whole genome shotgun (WGS) entry which is preliminary data.</text>
</comment>
<keyword evidence="5 7" id="KW-0862">Zinc</keyword>
<proteinExistence type="inferred from homology"/>
<keyword evidence="8" id="KW-0472">Membrane</keyword>
<dbReference type="GO" id="GO:0016020">
    <property type="term" value="C:membrane"/>
    <property type="evidence" value="ECO:0007669"/>
    <property type="project" value="InterPro"/>
</dbReference>
<organism evidence="9 10">
    <name type="scientific">Trypanosoma cruzi marinkellei</name>
    <dbReference type="NCBI Taxonomy" id="85056"/>
    <lineage>
        <taxon>Eukaryota</taxon>
        <taxon>Discoba</taxon>
        <taxon>Euglenozoa</taxon>
        <taxon>Kinetoplastea</taxon>
        <taxon>Metakinetoplastina</taxon>
        <taxon>Trypanosomatida</taxon>
        <taxon>Trypanosomatidae</taxon>
        <taxon>Trypanosoma</taxon>
        <taxon>Schizotrypanum</taxon>
    </lineage>
</organism>
<evidence type="ECO:0000313" key="10">
    <source>
        <dbReference type="Proteomes" id="UP000007350"/>
    </source>
</evidence>
<evidence type="ECO:0000256" key="5">
    <source>
        <dbReference type="ARBA" id="ARBA00022833"/>
    </source>
</evidence>
<dbReference type="OrthoDB" id="252528at2759"/>
<dbReference type="SUPFAM" id="SSF55486">
    <property type="entry name" value="Metalloproteases ('zincins'), catalytic domain"/>
    <property type="match status" value="1"/>
</dbReference>
<evidence type="ECO:0000256" key="2">
    <source>
        <dbReference type="ARBA" id="ARBA00022670"/>
    </source>
</evidence>
<keyword evidence="3 7" id="KW-0479">Metal-binding</keyword>
<dbReference type="GO" id="GO:0046872">
    <property type="term" value="F:metal ion binding"/>
    <property type="evidence" value="ECO:0007669"/>
    <property type="project" value="UniProtKB-KW"/>
</dbReference>
<feature type="transmembrane region" description="Helical" evidence="8">
    <location>
        <begin position="12"/>
        <end position="37"/>
    </location>
</feature>
<keyword evidence="6 7" id="KW-0482">Metalloprotease</keyword>
<keyword evidence="2 7" id="KW-0645">Protease</keyword>
<evidence type="ECO:0000256" key="8">
    <source>
        <dbReference type="SAM" id="Phobius"/>
    </source>
</evidence>
<dbReference type="EMBL" id="AHKC01016012">
    <property type="protein sequence ID" value="EKF28326.1"/>
    <property type="molecule type" value="Genomic_DNA"/>
</dbReference>
<evidence type="ECO:0000256" key="6">
    <source>
        <dbReference type="ARBA" id="ARBA00023049"/>
    </source>
</evidence>
<dbReference type="GO" id="GO:0006508">
    <property type="term" value="P:proteolysis"/>
    <property type="evidence" value="ECO:0007669"/>
    <property type="project" value="UniProtKB-KW"/>
</dbReference>
<comment type="cofactor">
    <cofactor evidence="7">
        <name>Zn(2+)</name>
        <dbReference type="ChEBI" id="CHEBI:29105"/>
    </cofactor>
    <text evidence="7">Binds 1 zinc ion per subunit.</text>
</comment>
<protein>
    <recommendedName>
        <fullName evidence="7">Leishmanolysin-like peptidase</fullName>
        <ecNumber evidence="7">3.4.24.-</ecNumber>
    </recommendedName>
</protein>
<dbReference type="GO" id="GO:0007155">
    <property type="term" value="P:cell adhesion"/>
    <property type="evidence" value="ECO:0007669"/>
    <property type="project" value="InterPro"/>
</dbReference>
<evidence type="ECO:0000256" key="7">
    <source>
        <dbReference type="RuleBase" id="RU366077"/>
    </source>
</evidence>
<keyword evidence="10" id="KW-1185">Reference proteome</keyword>
<dbReference type="InterPro" id="IPR001577">
    <property type="entry name" value="Peptidase_M8"/>
</dbReference>
<comment type="similarity">
    <text evidence="1 7">Belongs to the peptidase M8 family.</text>
</comment>
<accession>K2N180</accession>
<dbReference type="GO" id="GO:0004222">
    <property type="term" value="F:metalloendopeptidase activity"/>
    <property type="evidence" value="ECO:0007669"/>
    <property type="project" value="UniProtKB-UniRule"/>
</dbReference>
<evidence type="ECO:0000256" key="3">
    <source>
        <dbReference type="ARBA" id="ARBA00022723"/>
    </source>
</evidence>
<dbReference type="EC" id="3.4.24.-" evidence="7"/>
<keyword evidence="8" id="KW-0812">Transmembrane</keyword>
<keyword evidence="4 7" id="KW-0378">Hydrolase</keyword>
<evidence type="ECO:0000313" key="9">
    <source>
        <dbReference type="EMBL" id="EKF28326.1"/>
    </source>
</evidence>
<dbReference type="Gene3D" id="3.10.170.20">
    <property type="match status" value="1"/>
</dbReference>
<dbReference type="Pfam" id="PF01457">
    <property type="entry name" value="Peptidase_M8"/>
    <property type="match status" value="1"/>
</dbReference>
<dbReference type="Proteomes" id="UP000007350">
    <property type="component" value="Unassembled WGS sequence"/>
</dbReference>
<evidence type="ECO:0000256" key="1">
    <source>
        <dbReference type="ARBA" id="ARBA00005860"/>
    </source>
</evidence>
<sequence>MRQLIHVTPRPAALLVLLVVMPAVCIASVCLALILSYPCFLDDAVRADGVWASPGVVGDVPLGAPDALPVCGVVWRDRWVPVRIKASTADPCDGRRHCGFFGSCTANSLDGAICCGNGVVSSAHGNAVAEEVVSAAVTLHADRLFVQPLEGPLTVPSFATGSVCSLFTVPGRSMVRNVAVVRGGAAVGGGALDGCRDGCEGTPRLRRH</sequence>
<reference evidence="9 10" key="1">
    <citation type="journal article" date="2012" name="BMC Genomics">
        <title>Comparative genomic analysis of human infective Trypanosoma cruzi lineages with the bat-restricted subspecies T. cruzi marinkellei.</title>
        <authorList>
            <person name="Franzen O."/>
            <person name="Talavera-Lopez C."/>
            <person name="Ochaya S."/>
            <person name="Butler C.E."/>
            <person name="Messenger L.A."/>
            <person name="Lewis M.D."/>
            <person name="Llewellyn M.S."/>
            <person name="Marinkelle C.J."/>
            <person name="Tyler K.M."/>
            <person name="Miles M.A."/>
            <person name="Andersson B."/>
        </authorList>
    </citation>
    <scope>NUCLEOTIDE SEQUENCE [LARGE SCALE GENOMIC DNA]</scope>
    <source>
        <strain evidence="9 10">B7</strain>
    </source>
</reference>
<evidence type="ECO:0000256" key="4">
    <source>
        <dbReference type="ARBA" id="ARBA00022801"/>
    </source>
</evidence>
<dbReference type="AlphaFoldDB" id="K2N180"/>
<gene>
    <name evidence="9" type="ORF">MOQ_007929</name>
</gene>